<name>A0A9P6FZ48_9FUNG</name>
<dbReference type="CDD" id="cd09917">
    <property type="entry name" value="F-box_SF"/>
    <property type="match status" value="1"/>
</dbReference>
<comment type="caution">
    <text evidence="2">The sequence shown here is derived from an EMBL/GenBank/DDBJ whole genome shotgun (WGS) entry which is preliminary data.</text>
</comment>
<sequence>MTKTDTVLQMPEILLHIARFLPPSDQAQCSRVCRRWFAPFASELWRFIQPDQFTHEALVEALPRYSSFIRQLRCGTYDSLQRLSSDCTQLTVLVAPGIYQGNIKSISAILERNPGLEELEIRNQGGLHLGDRLDFLLLIASKLASSLKSLDIRNFRMPHGVLAHILESLLQLESLGLESWSEYTLTSKSELEGVFSTLPKPKGGRMIPEPMAPFTPTEASTLHDQQEIVLCRSLKSLKLYSIPDTLETTLLVASYAPNLEAIFFCGDLISESISTNPEDPNYGACVALRTLCPRLNHLEVTEELLFPGGLLRLVCIPFANMTHLSYLVSSMDVRLFLWFLLWGHRYHDQYVKLYMEVVHSADEYILGNIYSGRPYVETSVEWLDTLETVYVYEGSKAGRPAPRNIAAEIVSIMSSFSRLKILSVSSGYVNVQDLLDWCDKDGANGSGGQEETFEWVCMNLMELRIAFRCKLHSKWLPKGHRRIIRDLNRQKRSACSDGMTAEEDKGHPVDRWDLTQLDVKFTLFWRVLRLLRTLPNLDLSTIKFE</sequence>
<proteinExistence type="predicted"/>
<dbReference type="SUPFAM" id="SSF81383">
    <property type="entry name" value="F-box domain"/>
    <property type="match status" value="1"/>
</dbReference>
<dbReference type="InterPro" id="IPR001810">
    <property type="entry name" value="F-box_dom"/>
</dbReference>
<dbReference type="EMBL" id="JAABOA010000399">
    <property type="protein sequence ID" value="KAF9584493.1"/>
    <property type="molecule type" value="Genomic_DNA"/>
</dbReference>
<dbReference type="InterPro" id="IPR036047">
    <property type="entry name" value="F-box-like_dom_sf"/>
</dbReference>
<evidence type="ECO:0000313" key="3">
    <source>
        <dbReference type="Proteomes" id="UP000780801"/>
    </source>
</evidence>
<dbReference type="SMART" id="SM00256">
    <property type="entry name" value="FBOX"/>
    <property type="match status" value="1"/>
</dbReference>
<dbReference type="Gene3D" id="3.80.10.10">
    <property type="entry name" value="Ribonuclease Inhibitor"/>
    <property type="match status" value="1"/>
</dbReference>
<protein>
    <recommendedName>
        <fullName evidence="1">F-box domain-containing protein</fullName>
    </recommendedName>
</protein>
<gene>
    <name evidence="2" type="ORF">BGW38_006249</name>
</gene>
<evidence type="ECO:0000313" key="2">
    <source>
        <dbReference type="EMBL" id="KAF9584493.1"/>
    </source>
</evidence>
<feature type="domain" description="F-box" evidence="1">
    <location>
        <begin position="10"/>
        <end position="48"/>
    </location>
</feature>
<organism evidence="2 3">
    <name type="scientific">Lunasporangiospora selenospora</name>
    <dbReference type="NCBI Taxonomy" id="979761"/>
    <lineage>
        <taxon>Eukaryota</taxon>
        <taxon>Fungi</taxon>
        <taxon>Fungi incertae sedis</taxon>
        <taxon>Mucoromycota</taxon>
        <taxon>Mortierellomycotina</taxon>
        <taxon>Mortierellomycetes</taxon>
        <taxon>Mortierellales</taxon>
        <taxon>Mortierellaceae</taxon>
        <taxon>Lunasporangiospora</taxon>
    </lineage>
</organism>
<dbReference type="PANTHER" id="PTHR16134">
    <property type="entry name" value="F-BOX/TPR REPEAT PROTEIN POF3"/>
    <property type="match status" value="1"/>
</dbReference>
<keyword evidence="3" id="KW-1185">Reference proteome</keyword>
<dbReference type="AlphaFoldDB" id="A0A9P6FZ48"/>
<dbReference type="Gene3D" id="1.20.1280.50">
    <property type="match status" value="1"/>
</dbReference>
<dbReference type="InterPro" id="IPR032675">
    <property type="entry name" value="LRR_dom_sf"/>
</dbReference>
<dbReference type="Pfam" id="PF12937">
    <property type="entry name" value="F-box-like"/>
    <property type="match status" value="1"/>
</dbReference>
<dbReference type="OrthoDB" id="2398010at2759"/>
<accession>A0A9P6FZ48</accession>
<evidence type="ECO:0000259" key="1">
    <source>
        <dbReference type="SMART" id="SM00256"/>
    </source>
</evidence>
<dbReference type="PANTHER" id="PTHR16134:SF119">
    <property type="entry name" value="AT02038P-RELATED"/>
    <property type="match status" value="1"/>
</dbReference>
<reference evidence="2" key="1">
    <citation type="journal article" date="2020" name="Fungal Divers.">
        <title>Resolving the Mortierellaceae phylogeny through synthesis of multi-gene phylogenetics and phylogenomics.</title>
        <authorList>
            <person name="Vandepol N."/>
            <person name="Liber J."/>
            <person name="Desiro A."/>
            <person name="Na H."/>
            <person name="Kennedy M."/>
            <person name="Barry K."/>
            <person name="Grigoriev I.V."/>
            <person name="Miller A.N."/>
            <person name="O'Donnell K."/>
            <person name="Stajich J.E."/>
            <person name="Bonito G."/>
        </authorList>
    </citation>
    <scope>NUCLEOTIDE SEQUENCE</scope>
    <source>
        <strain evidence="2">KOD1015</strain>
    </source>
</reference>
<dbReference type="Proteomes" id="UP000780801">
    <property type="component" value="Unassembled WGS sequence"/>
</dbReference>
<dbReference type="SUPFAM" id="SSF52047">
    <property type="entry name" value="RNI-like"/>
    <property type="match status" value="1"/>
</dbReference>